<gene>
    <name evidence="3" type="ORF">AFERRI_10752</name>
    <name evidence="2" type="ORF">AFERRI_390003</name>
</gene>
<keyword evidence="4" id="KW-1185">Reference proteome</keyword>
<accession>A0A060UU20</accession>
<evidence type="ECO:0000259" key="1">
    <source>
        <dbReference type="Pfam" id="PF10543"/>
    </source>
</evidence>
<name>A0A060UU20_9PROT</name>
<sequence length="343" mass="38344">MVVADQKKENDGNDFRTPVARSKVEIVGQNLQVAEYLGHRVITFAMIDRLHQRPSGTAKKRFNENKSRLVAGDDFYLVDYSQRSVLRTFGIEVPSRGLTLVTMSGYLLLVKLFTDDLAWDIQRRLVSHYFLAKAMGMDGAHGRVLPDIKAVPLLSHEADRVDRAVSIIARASVHYVSEAGKTWETLSKKLDFQPSPPAKNAMDTHERIWMDLCRLSGVDSREQILRGALPRIWALLNHMNRFYSGGQERIGKARQGVDPRNLLAGPPKPVSTLGGITLRQAFSKQTALHLESQLGDIPVSELLGYDRSFLGRLPNIGGKKVAEIESFFAGYGLRLGMLPRIPE</sequence>
<feature type="domain" description="KilA-N DNA-binding" evidence="1">
    <location>
        <begin position="32"/>
        <end position="111"/>
    </location>
</feature>
<dbReference type="EMBL" id="CCCS020000033">
    <property type="protein sequence ID" value="CDQ10039.1"/>
    <property type="molecule type" value="Genomic_DNA"/>
</dbReference>
<evidence type="ECO:0000313" key="4">
    <source>
        <dbReference type="Proteomes" id="UP000193925"/>
    </source>
</evidence>
<dbReference type="Pfam" id="PF10543">
    <property type="entry name" value="ORF6N"/>
    <property type="match status" value="1"/>
</dbReference>
<evidence type="ECO:0000313" key="2">
    <source>
        <dbReference type="EMBL" id="CDQ10039.1"/>
    </source>
</evidence>
<dbReference type="Proteomes" id="UP000193925">
    <property type="component" value="Chromosome AFERRI"/>
</dbReference>
<evidence type="ECO:0000313" key="3">
    <source>
        <dbReference type="EMBL" id="SMH64718.1"/>
    </source>
</evidence>
<reference evidence="3 4" key="3">
    <citation type="submission" date="2017-03" db="EMBL/GenBank/DDBJ databases">
        <authorList>
            <person name="Regsiter A."/>
            <person name="William W."/>
        </authorList>
    </citation>
    <scope>NUCLEOTIDE SEQUENCE [LARGE SCALE GENOMIC DNA]</scope>
    <source>
        <strain evidence="3">PRJEB5721</strain>
    </source>
</reference>
<organism evidence="2">
    <name type="scientific">Acidithiobacillus ferrivorans</name>
    <dbReference type="NCBI Taxonomy" id="160808"/>
    <lineage>
        <taxon>Bacteria</taxon>
        <taxon>Pseudomonadati</taxon>
        <taxon>Pseudomonadota</taxon>
        <taxon>Acidithiobacillia</taxon>
        <taxon>Acidithiobacillales</taxon>
        <taxon>Acidithiobacillaceae</taxon>
        <taxon>Acidithiobacillus</taxon>
    </lineage>
</organism>
<reference evidence="2" key="1">
    <citation type="submission" date="2014-03" db="EMBL/GenBank/DDBJ databases">
        <authorList>
            <person name="Genoscope - CEA"/>
        </authorList>
    </citation>
    <scope>NUCLEOTIDE SEQUENCE [LARGE SCALE GENOMIC DNA]</scope>
    <source>
        <strain evidence="2">CF27</strain>
    </source>
</reference>
<dbReference type="AlphaFoldDB" id="A0A060UU20"/>
<dbReference type="EMBL" id="LT841305">
    <property type="protein sequence ID" value="SMH64718.1"/>
    <property type="molecule type" value="Genomic_DNA"/>
</dbReference>
<proteinExistence type="predicted"/>
<dbReference type="RefSeq" id="WP_051984765.1">
    <property type="nucleotide sequence ID" value="NZ_CCCS020000033.1"/>
</dbReference>
<protein>
    <recommendedName>
        <fullName evidence="1">KilA-N DNA-binding domain-containing protein</fullName>
    </recommendedName>
</protein>
<dbReference type="InterPro" id="IPR018873">
    <property type="entry name" value="KilA-N_DNA-bd_domain"/>
</dbReference>
<reference evidence="2" key="2">
    <citation type="submission" date="2014-07" db="EMBL/GenBank/DDBJ databases">
        <title>Initial genome analysis of the psychrotolerant acidophile Acidithiobacillus ferrivorans CF27: insights into iron and sulfur oxidation pathways and into biofilm formation.</title>
        <authorList>
            <person name="Talla E."/>
            <person name="Hedrich S."/>
            <person name="Mangenot S."/>
            <person name="Ji B."/>
            <person name="Johnson D.B."/>
            <person name="Barbe V."/>
            <person name="Bonnefoy V."/>
        </authorList>
    </citation>
    <scope>NUCLEOTIDE SEQUENCE [LARGE SCALE GENOMIC DNA]</scope>
    <source>
        <strain evidence="2">CF27</strain>
    </source>
</reference>